<accession>A0A372NQJ2</accession>
<dbReference type="Proteomes" id="UP000264217">
    <property type="component" value="Unassembled WGS sequence"/>
</dbReference>
<dbReference type="OrthoDB" id="793810at2"/>
<protein>
    <submittedName>
        <fullName evidence="1">Uncharacterized protein</fullName>
    </submittedName>
</protein>
<evidence type="ECO:0000313" key="2">
    <source>
        <dbReference type="Proteomes" id="UP000264217"/>
    </source>
</evidence>
<organism evidence="1 2">
    <name type="scientific">Mucilaginibacter conchicola</name>
    <dbReference type="NCBI Taxonomy" id="2303333"/>
    <lineage>
        <taxon>Bacteria</taxon>
        <taxon>Pseudomonadati</taxon>
        <taxon>Bacteroidota</taxon>
        <taxon>Sphingobacteriia</taxon>
        <taxon>Sphingobacteriales</taxon>
        <taxon>Sphingobacteriaceae</taxon>
        <taxon>Mucilaginibacter</taxon>
    </lineage>
</organism>
<sequence length="176" mass="20297">MNDFRDFGSARTSEMFVTRIGWWRPYYELSDGQFIYARLSYKGTFKRYAIIDSAADTFTIKRKSLISRTLMFNRGEDETIGELQPSAWKRDVELKMNNGFEAIYLFKKLFSRAYTLTSNAYGDILDVKQIAWGIKKPFTVSFAADNYQQGKPDVAVLTMIGVHFILYRQQQAAAAS</sequence>
<gene>
    <name evidence="1" type="ORF">D0C36_18395</name>
</gene>
<dbReference type="EMBL" id="QWDC01000003">
    <property type="protein sequence ID" value="RFZ90920.1"/>
    <property type="molecule type" value="Genomic_DNA"/>
</dbReference>
<reference evidence="1 2" key="1">
    <citation type="submission" date="2018-08" db="EMBL/GenBank/DDBJ databases">
        <title>Mucilaginibacter sp. MYSH2.</title>
        <authorList>
            <person name="Seo T."/>
        </authorList>
    </citation>
    <scope>NUCLEOTIDE SEQUENCE [LARGE SCALE GENOMIC DNA]</scope>
    <source>
        <strain evidence="1 2">MYSH2</strain>
    </source>
</reference>
<dbReference type="AlphaFoldDB" id="A0A372NQJ2"/>
<comment type="caution">
    <text evidence="1">The sequence shown here is derived from an EMBL/GenBank/DDBJ whole genome shotgun (WGS) entry which is preliminary data.</text>
</comment>
<dbReference type="RefSeq" id="WP_117393122.1">
    <property type="nucleotide sequence ID" value="NZ_QWDC01000003.1"/>
</dbReference>
<evidence type="ECO:0000313" key="1">
    <source>
        <dbReference type="EMBL" id="RFZ90920.1"/>
    </source>
</evidence>
<keyword evidence="2" id="KW-1185">Reference proteome</keyword>
<proteinExistence type="predicted"/>
<name>A0A372NQJ2_9SPHI</name>